<evidence type="ECO:0000313" key="2">
    <source>
        <dbReference type="Proteomes" id="UP000008792"/>
    </source>
</evidence>
<dbReference type="AlphaFoldDB" id="B4LZF1"/>
<gene>
    <name evidence="1" type="primary">Dvir\GJ22683</name>
    <name evidence="1" type="ORF">Dvir_GJ22683</name>
</gene>
<keyword evidence="2" id="KW-1185">Reference proteome</keyword>
<sequence>MFSGSGHVQLDFSAIPKLYGPENFWHWRMLLRAYLESADLWRDDHPKESPHAKFILLATVQADKIEPGYDDESPKQIFKSLEERFRPY</sequence>
<organism evidence="1 2">
    <name type="scientific">Drosophila virilis</name>
    <name type="common">Fruit fly</name>
    <dbReference type="NCBI Taxonomy" id="7244"/>
    <lineage>
        <taxon>Eukaryota</taxon>
        <taxon>Metazoa</taxon>
        <taxon>Ecdysozoa</taxon>
        <taxon>Arthropoda</taxon>
        <taxon>Hexapoda</taxon>
        <taxon>Insecta</taxon>
        <taxon>Pterygota</taxon>
        <taxon>Neoptera</taxon>
        <taxon>Endopterygota</taxon>
        <taxon>Diptera</taxon>
        <taxon>Brachycera</taxon>
        <taxon>Muscomorpha</taxon>
        <taxon>Ephydroidea</taxon>
        <taxon>Drosophilidae</taxon>
        <taxon>Drosophila</taxon>
    </lineage>
</organism>
<dbReference type="Proteomes" id="UP000008792">
    <property type="component" value="Unassembled WGS sequence"/>
</dbReference>
<evidence type="ECO:0008006" key="3">
    <source>
        <dbReference type="Google" id="ProtNLM"/>
    </source>
</evidence>
<dbReference type="HOGENOM" id="CLU_2485636_0_0_1"/>
<name>B4LZF1_DROVI</name>
<dbReference type="OMA" id="HNEPKES"/>
<dbReference type="EMBL" id="CH940650">
    <property type="protein sequence ID" value="EDW68186.1"/>
    <property type="molecule type" value="Genomic_DNA"/>
</dbReference>
<dbReference type="PhylomeDB" id="B4LZF1"/>
<dbReference type="OrthoDB" id="7877171at2759"/>
<dbReference type="KEGG" id="dvi:6631237"/>
<proteinExistence type="predicted"/>
<evidence type="ECO:0000313" key="1">
    <source>
        <dbReference type="EMBL" id="EDW68186.1"/>
    </source>
</evidence>
<dbReference type="InParanoid" id="B4LZF1"/>
<accession>B4LZF1</accession>
<protein>
    <recommendedName>
        <fullName evidence="3">DUF4219 domain-containing protein</fullName>
    </recommendedName>
</protein>
<dbReference type="eggNOG" id="ENOG502TBHD">
    <property type="taxonomic scope" value="Eukaryota"/>
</dbReference>
<reference evidence="1 2" key="1">
    <citation type="journal article" date="2007" name="Nature">
        <title>Evolution of genes and genomes on the Drosophila phylogeny.</title>
        <authorList>
            <consortium name="Drosophila 12 Genomes Consortium"/>
            <person name="Clark A.G."/>
            <person name="Eisen M.B."/>
            <person name="Smith D.R."/>
            <person name="Bergman C.M."/>
            <person name="Oliver B."/>
            <person name="Markow T.A."/>
            <person name="Kaufman T.C."/>
            <person name="Kellis M."/>
            <person name="Gelbart W."/>
            <person name="Iyer V.N."/>
            <person name="Pollard D.A."/>
            <person name="Sackton T.B."/>
            <person name="Larracuente A.M."/>
            <person name="Singh N.D."/>
            <person name="Abad J.P."/>
            <person name="Abt D.N."/>
            <person name="Adryan B."/>
            <person name="Aguade M."/>
            <person name="Akashi H."/>
            <person name="Anderson W.W."/>
            <person name="Aquadro C.F."/>
            <person name="Ardell D.H."/>
            <person name="Arguello R."/>
            <person name="Artieri C.G."/>
            <person name="Barbash D.A."/>
            <person name="Barker D."/>
            <person name="Barsanti P."/>
            <person name="Batterham P."/>
            <person name="Batzoglou S."/>
            <person name="Begun D."/>
            <person name="Bhutkar A."/>
            <person name="Blanco E."/>
            <person name="Bosak S.A."/>
            <person name="Bradley R.K."/>
            <person name="Brand A.D."/>
            <person name="Brent M.R."/>
            <person name="Brooks A.N."/>
            <person name="Brown R.H."/>
            <person name="Butlin R.K."/>
            <person name="Caggese C."/>
            <person name="Calvi B.R."/>
            <person name="Bernardo de Carvalho A."/>
            <person name="Caspi A."/>
            <person name="Castrezana S."/>
            <person name="Celniker S.E."/>
            <person name="Chang J.L."/>
            <person name="Chapple C."/>
            <person name="Chatterji S."/>
            <person name="Chinwalla A."/>
            <person name="Civetta A."/>
            <person name="Clifton S.W."/>
            <person name="Comeron J.M."/>
            <person name="Costello J.C."/>
            <person name="Coyne J.A."/>
            <person name="Daub J."/>
            <person name="David R.G."/>
            <person name="Delcher A.L."/>
            <person name="Delehaunty K."/>
            <person name="Do C.B."/>
            <person name="Ebling H."/>
            <person name="Edwards K."/>
            <person name="Eickbush T."/>
            <person name="Evans J.D."/>
            <person name="Filipski A."/>
            <person name="Findeiss S."/>
            <person name="Freyhult E."/>
            <person name="Fulton L."/>
            <person name="Fulton R."/>
            <person name="Garcia A.C."/>
            <person name="Gardiner A."/>
            <person name="Garfield D.A."/>
            <person name="Garvin B.E."/>
            <person name="Gibson G."/>
            <person name="Gilbert D."/>
            <person name="Gnerre S."/>
            <person name="Godfrey J."/>
            <person name="Good R."/>
            <person name="Gotea V."/>
            <person name="Gravely B."/>
            <person name="Greenberg A.J."/>
            <person name="Griffiths-Jones S."/>
            <person name="Gross S."/>
            <person name="Guigo R."/>
            <person name="Gustafson E.A."/>
            <person name="Haerty W."/>
            <person name="Hahn M.W."/>
            <person name="Halligan D.L."/>
            <person name="Halpern A.L."/>
            <person name="Halter G.M."/>
            <person name="Han M.V."/>
            <person name="Heger A."/>
            <person name="Hillier L."/>
            <person name="Hinrichs A.S."/>
            <person name="Holmes I."/>
            <person name="Hoskins R.A."/>
            <person name="Hubisz M.J."/>
            <person name="Hultmark D."/>
            <person name="Huntley M.A."/>
            <person name="Jaffe D.B."/>
            <person name="Jagadeeshan S."/>
            <person name="Jeck W.R."/>
            <person name="Johnson J."/>
            <person name="Jones C.D."/>
            <person name="Jordan W.C."/>
            <person name="Karpen G.H."/>
            <person name="Kataoka E."/>
            <person name="Keightley P.D."/>
            <person name="Kheradpour P."/>
            <person name="Kirkness E.F."/>
            <person name="Koerich L.B."/>
            <person name="Kristiansen K."/>
            <person name="Kudrna D."/>
            <person name="Kulathinal R.J."/>
            <person name="Kumar S."/>
            <person name="Kwok R."/>
            <person name="Lander E."/>
            <person name="Langley C.H."/>
            <person name="Lapoint R."/>
            <person name="Lazzaro B.P."/>
            <person name="Lee S.J."/>
            <person name="Levesque L."/>
            <person name="Li R."/>
            <person name="Lin C.F."/>
            <person name="Lin M.F."/>
            <person name="Lindblad-Toh K."/>
            <person name="Llopart A."/>
            <person name="Long M."/>
            <person name="Low L."/>
            <person name="Lozovsky E."/>
            <person name="Lu J."/>
            <person name="Luo M."/>
            <person name="Machado C.A."/>
            <person name="Makalowski W."/>
            <person name="Marzo M."/>
            <person name="Matsuda M."/>
            <person name="Matzkin L."/>
            <person name="McAllister B."/>
            <person name="McBride C.S."/>
            <person name="McKernan B."/>
            <person name="McKernan K."/>
            <person name="Mendez-Lago M."/>
            <person name="Minx P."/>
            <person name="Mollenhauer M.U."/>
            <person name="Montooth K."/>
            <person name="Mount S.M."/>
            <person name="Mu X."/>
            <person name="Myers E."/>
            <person name="Negre B."/>
            <person name="Newfeld S."/>
            <person name="Nielsen R."/>
            <person name="Noor M.A."/>
            <person name="O'Grady P."/>
            <person name="Pachter L."/>
            <person name="Papaceit M."/>
            <person name="Parisi M.J."/>
            <person name="Parisi M."/>
            <person name="Parts L."/>
            <person name="Pedersen J.S."/>
            <person name="Pesole G."/>
            <person name="Phillippy A.M."/>
            <person name="Ponting C.P."/>
            <person name="Pop M."/>
            <person name="Porcelli D."/>
            <person name="Powell J.R."/>
            <person name="Prohaska S."/>
            <person name="Pruitt K."/>
            <person name="Puig M."/>
            <person name="Quesneville H."/>
            <person name="Ram K.R."/>
            <person name="Rand D."/>
            <person name="Rasmussen M.D."/>
            <person name="Reed L.K."/>
            <person name="Reenan R."/>
            <person name="Reily A."/>
            <person name="Remington K.A."/>
            <person name="Rieger T.T."/>
            <person name="Ritchie M.G."/>
            <person name="Robin C."/>
            <person name="Rogers Y.H."/>
            <person name="Rohde C."/>
            <person name="Rozas J."/>
            <person name="Rubenfield M.J."/>
            <person name="Ruiz A."/>
            <person name="Russo S."/>
            <person name="Salzberg S.L."/>
            <person name="Sanchez-Gracia A."/>
            <person name="Saranga D.J."/>
            <person name="Sato H."/>
            <person name="Schaeffer S.W."/>
            <person name="Schatz M.C."/>
            <person name="Schlenke T."/>
            <person name="Schwartz R."/>
            <person name="Segarra C."/>
            <person name="Singh R.S."/>
            <person name="Sirot L."/>
            <person name="Sirota M."/>
            <person name="Sisneros N.B."/>
            <person name="Smith C.D."/>
            <person name="Smith T.F."/>
            <person name="Spieth J."/>
            <person name="Stage D.E."/>
            <person name="Stark A."/>
            <person name="Stephan W."/>
            <person name="Strausberg R.L."/>
            <person name="Strempel S."/>
            <person name="Sturgill D."/>
            <person name="Sutton G."/>
            <person name="Sutton G.G."/>
            <person name="Tao W."/>
            <person name="Teichmann S."/>
            <person name="Tobari Y.N."/>
            <person name="Tomimura Y."/>
            <person name="Tsolas J.M."/>
            <person name="Valente V.L."/>
            <person name="Venter E."/>
            <person name="Venter J.C."/>
            <person name="Vicario S."/>
            <person name="Vieira F.G."/>
            <person name="Vilella A.J."/>
            <person name="Villasante A."/>
            <person name="Walenz B."/>
            <person name="Wang J."/>
            <person name="Wasserman M."/>
            <person name="Watts T."/>
            <person name="Wilson D."/>
            <person name="Wilson R.K."/>
            <person name="Wing R.A."/>
            <person name="Wolfner M.F."/>
            <person name="Wong A."/>
            <person name="Wong G.K."/>
            <person name="Wu C.I."/>
            <person name="Wu G."/>
            <person name="Yamamoto D."/>
            <person name="Yang H.P."/>
            <person name="Yang S.P."/>
            <person name="Yorke J.A."/>
            <person name="Yoshida K."/>
            <person name="Zdobnov E."/>
            <person name="Zhang P."/>
            <person name="Zhang Y."/>
            <person name="Zimin A.V."/>
            <person name="Baldwin J."/>
            <person name="Abdouelleil A."/>
            <person name="Abdulkadir J."/>
            <person name="Abebe A."/>
            <person name="Abera B."/>
            <person name="Abreu J."/>
            <person name="Acer S.C."/>
            <person name="Aftuck L."/>
            <person name="Alexander A."/>
            <person name="An P."/>
            <person name="Anderson E."/>
            <person name="Anderson S."/>
            <person name="Arachi H."/>
            <person name="Azer M."/>
            <person name="Bachantsang P."/>
            <person name="Barry A."/>
            <person name="Bayul T."/>
            <person name="Berlin A."/>
            <person name="Bessette D."/>
            <person name="Bloom T."/>
            <person name="Blye J."/>
            <person name="Boguslavskiy L."/>
            <person name="Bonnet C."/>
            <person name="Boukhgalter B."/>
            <person name="Bourzgui I."/>
            <person name="Brown A."/>
            <person name="Cahill P."/>
            <person name="Channer S."/>
            <person name="Cheshatsang Y."/>
            <person name="Chuda L."/>
            <person name="Citroen M."/>
            <person name="Collymore A."/>
            <person name="Cooke P."/>
            <person name="Costello M."/>
            <person name="D'Aco K."/>
            <person name="Daza R."/>
            <person name="De Haan G."/>
            <person name="DeGray S."/>
            <person name="DeMaso C."/>
            <person name="Dhargay N."/>
            <person name="Dooley K."/>
            <person name="Dooley E."/>
            <person name="Doricent M."/>
            <person name="Dorje P."/>
            <person name="Dorjee K."/>
            <person name="Dupes A."/>
            <person name="Elong R."/>
            <person name="Falk J."/>
            <person name="Farina A."/>
            <person name="Faro S."/>
            <person name="Ferguson D."/>
            <person name="Fisher S."/>
            <person name="Foley C.D."/>
            <person name="Franke A."/>
            <person name="Friedrich D."/>
            <person name="Gadbois L."/>
            <person name="Gearin G."/>
            <person name="Gearin C.R."/>
            <person name="Giannoukos G."/>
            <person name="Goode T."/>
            <person name="Graham J."/>
            <person name="Grandbois E."/>
            <person name="Grewal S."/>
            <person name="Gyaltsen K."/>
            <person name="Hafez N."/>
            <person name="Hagos B."/>
            <person name="Hall J."/>
            <person name="Henson C."/>
            <person name="Hollinger A."/>
            <person name="Honan T."/>
            <person name="Huard M.D."/>
            <person name="Hughes L."/>
            <person name="Hurhula B."/>
            <person name="Husby M.E."/>
            <person name="Kamat A."/>
            <person name="Kanga B."/>
            <person name="Kashin S."/>
            <person name="Khazanovich D."/>
            <person name="Kisner P."/>
            <person name="Lance K."/>
            <person name="Lara M."/>
            <person name="Lee W."/>
            <person name="Lennon N."/>
            <person name="Letendre F."/>
            <person name="LeVine R."/>
            <person name="Lipovsky A."/>
            <person name="Liu X."/>
            <person name="Liu J."/>
            <person name="Liu S."/>
            <person name="Lokyitsang T."/>
            <person name="Lokyitsang Y."/>
            <person name="Lubonja R."/>
            <person name="Lui A."/>
            <person name="MacDonald P."/>
            <person name="Magnisalis V."/>
            <person name="Maru K."/>
            <person name="Matthews C."/>
            <person name="McCusker W."/>
            <person name="McDonough S."/>
            <person name="Mehta T."/>
            <person name="Meldrim J."/>
            <person name="Meneus L."/>
            <person name="Mihai O."/>
            <person name="Mihalev A."/>
            <person name="Mihova T."/>
            <person name="Mittelman R."/>
            <person name="Mlenga V."/>
            <person name="Montmayeur A."/>
            <person name="Mulrain L."/>
            <person name="Navidi A."/>
            <person name="Naylor J."/>
            <person name="Negash T."/>
            <person name="Nguyen T."/>
            <person name="Nguyen N."/>
            <person name="Nicol R."/>
            <person name="Norbu C."/>
            <person name="Norbu N."/>
            <person name="Novod N."/>
            <person name="O'Neill B."/>
            <person name="Osman S."/>
            <person name="Markiewicz E."/>
            <person name="Oyono O.L."/>
            <person name="Patti C."/>
            <person name="Phunkhang P."/>
            <person name="Pierre F."/>
            <person name="Priest M."/>
            <person name="Raghuraman S."/>
            <person name="Rege F."/>
            <person name="Reyes R."/>
            <person name="Rise C."/>
            <person name="Rogov P."/>
            <person name="Ross K."/>
            <person name="Ryan E."/>
            <person name="Settipalli S."/>
            <person name="Shea T."/>
            <person name="Sherpa N."/>
            <person name="Shi L."/>
            <person name="Shih D."/>
            <person name="Sparrow T."/>
            <person name="Spaulding J."/>
            <person name="Stalker J."/>
            <person name="Stange-Thomann N."/>
            <person name="Stavropoulos S."/>
            <person name="Stone C."/>
            <person name="Strader C."/>
            <person name="Tesfaye S."/>
            <person name="Thomson T."/>
            <person name="Thoulutsang Y."/>
            <person name="Thoulutsang D."/>
            <person name="Topham K."/>
            <person name="Topping I."/>
            <person name="Tsamla T."/>
            <person name="Vassiliev H."/>
            <person name="Vo A."/>
            <person name="Wangchuk T."/>
            <person name="Wangdi T."/>
            <person name="Weiand M."/>
            <person name="Wilkinson J."/>
            <person name="Wilson A."/>
            <person name="Yadav S."/>
            <person name="Young G."/>
            <person name="Yu Q."/>
            <person name="Zembek L."/>
            <person name="Zhong D."/>
            <person name="Zimmer A."/>
            <person name="Zwirko Z."/>
            <person name="Jaffe D.B."/>
            <person name="Alvarez P."/>
            <person name="Brockman W."/>
            <person name="Butler J."/>
            <person name="Chin C."/>
            <person name="Gnerre S."/>
            <person name="Grabherr M."/>
            <person name="Kleber M."/>
            <person name="Mauceli E."/>
            <person name="MacCallum I."/>
        </authorList>
    </citation>
    <scope>NUCLEOTIDE SEQUENCE [LARGE SCALE GENOMIC DNA]</scope>
    <source>
        <strain evidence="2">Tucson 15010-1051.87</strain>
    </source>
</reference>